<dbReference type="InterPro" id="IPR000073">
    <property type="entry name" value="AB_hydrolase_1"/>
</dbReference>
<feature type="binding site" evidence="7">
    <location>
        <position position="234"/>
    </location>
    <ligand>
        <name>substrate</name>
    </ligand>
</feature>
<evidence type="ECO:0000313" key="10">
    <source>
        <dbReference type="EMBL" id="ARN73727.1"/>
    </source>
</evidence>
<dbReference type="STRING" id="716816.BST96_06130"/>
<feature type="binding site" evidence="7">
    <location>
        <position position="365"/>
    </location>
    <ligand>
        <name>substrate</name>
    </ligand>
</feature>
<organism evidence="10 11">
    <name type="scientific">Oceanicoccus sagamiensis</name>
    <dbReference type="NCBI Taxonomy" id="716816"/>
    <lineage>
        <taxon>Bacteria</taxon>
        <taxon>Pseudomonadati</taxon>
        <taxon>Pseudomonadota</taxon>
        <taxon>Gammaproteobacteria</taxon>
        <taxon>Cellvibrionales</taxon>
        <taxon>Spongiibacteraceae</taxon>
        <taxon>Oceanicoccus</taxon>
    </lineage>
</organism>
<proteinExistence type="inferred from homology"/>
<feature type="domain" description="AB hydrolase-1" evidence="9">
    <location>
        <begin position="59"/>
        <end position="243"/>
    </location>
</feature>
<dbReference type="HAMAP" id="MF_00296">
    <property type="entry name" value="MetX_acyltransf"/>
    <property type="match status" value="1"/>
</dbReference>
<evidence type="ECO:0000256" key="3">
    <source>
        <dbReference type="ARBA" id="ARBA00022605"/>
    </source>
</evidence>
<evidence type="ECO:0000256" key="7">
    <source>
        <dbReference type="HAMAP-Rule" id="MF_00296"/>
    </source>
</evidence>
<feature type="active site" evidence="7 8">
    <location>
        <position position="364"/>
    </location>
</feature>
<comment type="catalytic activity">
    <reaction evidence="7">
        <text>L-homoserine + succinyl-CoA = O-succinyl-L-homoserine + CoA</text>
        <dbReference type="Rhea" id="RHEA:22008"/>
        <dbReference type="ChEBI" id="CHEBI:57287"/>
        <dbReference type="ChEBI" id="CHEBI:57292"/>
        <dbReference type="ChEBI" id="CHEBI:57476"/>
        <dbReference type="ChEBI" id="CHEBI:57661"/>
        <dbReference type="EC" id="2.3.1.46"/>
    </reaction>
</comment>
<feature type="site" description="Important for acyl-CoA specificity" evidence="7">
    <location>
        <position position="333"/>
    </location>
</feature>
<sequence length="390" mass="43678">MSEQSVDNVATESQPQSIGIVTPQSQHFDQPLVLASGRVLSEYDVVYETYGELNADKSNAILICHALSGHHHAAGFHQGDKKPGWWDHYIGPGKPIDSQRFFIVSMNNLGGCHGSTGPTSINPETGKAWQSDFPHMRCRDWVNSQRNLMKLLGIDQWAAVIGGSLGGMQAMRWALEYPDELRHCIVIASATKLTAQNIAFNEVARQAISSDPDFHDGFYIDHNVIPKRGLRLARMVGHITYLSEDGMGQKFGRELKAGSFMLGSDDDVEFQVESYLRYQGDMFSEVFDANTYILMTKALDYFDLAREYGDDAIAAFSHAKCSFFVVSFTSDWRFSTQRSREIVDALVAANKPVSYAEIEADFGHDAFLIPNKRYENVFHAYMQRVAEGCQ</sequence>
<evidence type="ECO:0000256" key="8">
    <source>
        <dbReference type="PIRSR" id="PIRSR000443-1"/>
    </source>
</evidence>
<dbReference type="Proteomes" id="UP000193450">
    <property type="component" value="Chromosome"/>
</dbReference>
<dbReference type="RefSeq" id="WP_085757843.1">
    <property type="nucleotide sequence ID" value="NZ_CP019343.1"/>
</dbReference>
<keyword evidence="11" id="KW-1185">Reference proteome</keyword>
<dbReference type="InterPro" id="IPR029058">
    <property type="entry name" value="AB_hydrolase_fold"/>
</dbReference>
<evidence type="ECO:0000256" key="5">
    <source>
        <dbReference type="ARBA" id="ARBA00023167"/>
    </source>
</evidence>
<evidence type="ECO:0000256" key="1">
    <source>
        <dbReference type="ARBA" id="ARBA00011738"/>
    </source>
</evidence>
<dbReference type="InterPro" id="IPR008220">
    <property type="entry name" value="HAT_MetX-like"/>
</dbReference>
<keyword evidence="4 7" id="KW-0808">Transferase</keyword>
<keyword evidence="5 7" id="KW-0486">Methionine biosynthesis</keyword>
<comment type="subunit">
    <text evidence="1 7">Homodimer.</text>
</comment>
<dbReference type="PANTHER" id="PTHR32268">
    <property type="entry name" value="HOMOSERINE O-ACETYLTRANSFERASE"/>
    <property type="match status" value="1"/>
</dbReference>
<comment type="subcellular location">
    <subcellularLocation>
        <location evidence="7">Cytoplasm</location>
    </subcellularLocation>
</comment>
<comment type="caution">
    <text evidence="7">Lacks conserved residue(s) required for the propagation of feature annotation.</text>
</comment>
<dbReference type="KEGG" id="osg:BST96_06130"/>
<dbReference type="UniPathway" id="UPA00051">
    <property type="reaction ID" value="UER00075"/>
</dbReference>
<dbReference type="FunFam" id="1.10.1740.110:FF:000001">
    <property type="entry name" value="Homoserine O-acetyltransferase"/>
    <property type="match status" value="1"/>
</dbReference>
<dbReference type="Gene3D" id="3.40.50.1820">
    <property type="entry name" value="alpha/beta hydrolase"/>
    <property type="match status" value="1"/>
</dbReference>
<dbReference type="OrthoDB" id="9800754at2"/>
<dbReference type="Gene3D" id="1.10.1740.110">
    <property type="match status" value="1"/>
</dbReference>
<evidence type="ECO:0000313" key="11">
    <source>
        <dbReference type="Proteomes" id="UP000193450"/>
    </source>
</evidence>
<comment type="similarity">
    <text evidence="7">Belongs to the AB hydrolase superfamily. MetX family.</text>
</comment>
<dbReference type="EMBL" id="CP019343">
    <property type="protein sequence ID" value="ARN73727.1"/>
    <property type="molecule type" value="Genomic_DNA"/>
</dbReference>
<name>A0A1X9NFK1_9GAMM</name>
<keyword evidence="3 7" id="KW-0028">Amino-acid biosynthesis</keyword>
<reference evidence="10 11" key="1">
    <citation type="submission" date="2016-11" db="EMBL/GenBank/DDBJ databases">
        <title>Trade-off between light-utilization and light-protection in marine flavobacteria.</title>
        <authorList>
            <person name="Kumagai Y."/>
        </authorList>
    </citation>
    <scope>NUCLEOTIDE SEQUENCE [LARGE SCALE GENOMIC DNA]</scope>
    <source>
        <strain evidence="10 11">NBRC 107125</strain>
    </source>
</reference>
<dbReference type="SUPFAM" id="SSF53474">
    <property type="entry name" value="alpha/beta-Hydrolases"/>
    <property type="match status" value="1"/>
</dbReference>
<dbReference type="PANTHER" id="PTHR32268:SF11">
    <property type="entry name" value="HOMOSERINE O-ACETYLTRANSFERASE"/>
    <property type="match status" value="1"/>
</dbReference>
<accession>A0A1X9NFK1</accession>
<evidence type="ECO:0000259" key="9">
    <source>
        <dbReference type="Pfam" id="PF00561"/>
    </source>
</evidence>
<evidence type="ECO:0000256" key="2">
    <source>
        <dbReference type="ARBA" id="ARBA00022490"/>
    </source>
</evidence>
<feature type="active site" evidence="7 8">
    <location>
        <position position="331"/>
    </location>
</feature>
<dbReference type="NCBIfam" id="NF001209">
    <property type="entry name" value="PRK00175.1"/>
    <property type="match status" value="1"/>
</dbReference>
<dbReference type="EC" id="2.3.1.46" evidence="7"/>
<dbReference type="NCBIfam" id="TIGR01392">
    <property type="entry name" value="homoserO_Ac_trn"/>
    <property type="match status" value="1"/>
</dbReference>
<feature type="active site" description="Nucleophile" evidence="7 8">
    <location>
        <position position="164"/>
    </location>
</feature>
<dbReference type="GO" id="GO:0008899">
    <property type="term" value="F:homoserine O-succinyltransferase activity"/>
    <property type="evidence" value="ECO:0007669"/>
    <property type="project" value="UniProtKB-UniRule"/>
</dbReference>
<keyword evidence="6 7" id="KW-0012">Acyltransferase</keyword>
<comment type="function">
    <text evidence="7">Transfers a succinyl group from succinyl-CoA to L-homoserine, forming succinyl-L-homoserine.</text>
</comment>
<dbReference type="GO" id="GO:0005737">
    <property type="term" value="C:cytoplasm"/>
    <property type="evidence" value="ECO:0007669"/>
    <property type="project" value="UniProtKB-SubCell"/>
</dbReference>
<evidence type="ECO:0000256" key="6">
    <source>
        <dbReference type="ARBA" id="ARBA00023315"/>
    </source>
</evidence>
<dbReference type="GO" id="GO:0009086">
    <property type="term" value="P:methionine biosynthetic process"/>
    <property type="evidence" value="ECO:0007669"/>
    <property type="project" value="UniProtKB-UniRule"/>
</dbReference>
<comment type="pathway">
    <text evidence="7">Amino-acid biosynthesis; L-methionine biosynthesis via de novo pathway; O-succinyl-L-homoserine from L-homoserine: step 1/1.</text>
</comment>
<dbReference type="GO" id="GO:0009092">
    <property type="term" value="P:homoserine metabolic process"/>
    <property type="evidence" value="ECO:0007669"/>
    <property type="project" value="TreeGrafter"/>
</dbReference>
<dbReference type="GO" id="GO:0004414">
    <property type="term" value="F:homoserine O-acetyltransferase activity"/>
    <property type="evidence" value="ECO:0007669"/>
    <property type="project" value="UniProtKB-ARBA"/>
</dbReference>
<dbReference type="AlphaFoldDB" id="A0A1X9NFK1"/>
<dbReference type="Pfam" id="PF00561">
    <property type="entry name" value="Abhydrolase_1"/>
    <property type="match status" value="1"/>
</dbReference>
<keyword evidence="2 7" id="KW-0963">Cytoplasm</keyword>
<protein>
    <recommendedName>
        <fullName evidence="7">Homoserine O-succinyltransferase</fullName>
        <shortName evidence="7">HST</shortName>
        <ecNumber evidence="7">2.3.1.46</ecNumber>
    </recommendedName>
    <alternativeName>
        <fullName evidence="7">Homoserine transsuccinylase</fullName>
        <shortName evidence="7">HTS</shortName>
    </alternativeName>
</protein>
<dbReference type="PIRSF" id="PIRSF000443">
    <property type="entry name" value="Homoser_Ac_trans"/>
    <property type="match status" value="1"/>
</dbReference>
<gene>
    <name evidence="7" type="primary">metXS</name>
    <name evidence="10" type="ORF">BST96_06130</name>
</gene>
<evidence type="ECO:0000256" key="4">
    <source>
        <dbReference type="ARBA" id="ARBA00022679"/>
    </source>
</evidence>